<dbReference type="Pfam" id="PF09989">
    <property type="entry name" value="DUF2229"/>
    <property type="match status" value="1"/>
</dbReference>
<evidence type="ECO:0000259" key="7">
    <source>
        <dbReference type="Pfam" id="PF09989"/>
    </source>
</evidence>
<evidence type="ECO:0000313" key="8">
    <source>
        <dbReference type="EMBL" id="KKM05407.1"/>
    </source>
</evidence>
<protein>
    <recommendedName>
        <fullName evidence="9">CoA activase</fullName>
    </recommendedName>
</protein>
<dbReference type="AlphaFoldDB" id="A0A0F9HQ99"/>
<feature type="domain" description="ATPase BadF/BadG/BcrA/BcrD type" evidence="6">
    <location>
        <begin position="352"/>
        <end position="609"/>
    </location>
</feature>
<dbReference type="Pfam" id="PF01869">
    <property type="entry name" value="BcrAD_BadFG"/>
    <property type="match status" value="2"/>
</dbReference>
<comment type="cofactor">
    <cofactor evidence="1">
        <name>[4Fe-4S] cluster</name>
        <dbReference type="ChEBI" id="CHEBI:49883"/>
    </cofactor>
</comment>
<dbReference type="InterPro" id="IPR002731">
    <property type="entry name" value="ATPase_BadF"/>
</dbReference>
<dbReference type="PANTHER" id="PTHR32329">
    <property type="entry name" value="BIFUNCTIONAL PROTEIN [INCLUDES 2-HYDROXYACYL-COA DEHYDRATASE (N-TER) AND ITS ACTIVATOR DOMAIN (C_TERM)-RELATED"/>
    <property type="match status" value="1"/>
</dbReference>
<dbReference type="PANTHER" id="PTHR32329:SF7">
    <property type="entry name" value="ACTIVATOR OF 2-HYDROXYACYL-COA-HYDRATASE"/>
    <property type="match status" value="1"/>
</dbReference>
<evidence type="ECO:0000256" key="1">
    <source>
        <dbReference type="ARBA" id="ARBA00001966"/>
    </source>
</evidence>
<feature type="non-terminal residue" evidence="8">
    <location>
        <position position="1"/>
    </location>
</feature>
<comment type="caution">
    <text evidence="8">The sequence shown here is derived from an EMBL/GenBank/DDBJ whole genome shotgun (WGS) entry which is preliminary data.</text>
</comment>
<dbReference type="InterPro" id="IPR043129">
    <property type="entry name" value="ATPase_NBD"/>
</dbReference>
<feature type="domain" description="ATPase BadF/BadG/BcrA/BcrD type" evidence="6">
    <location>
        <begin position="8"/>
        <end position="270"/>
    </location>
</feature>
<keyword evidence="3" id="KW-0408">Iron</keyword>
<keyword evidence="4" id="KW-0411">Iron-sulfur</keyword>
<dbReference type="CDD" id="cd24034">
    <property type="entry name" value="ASKHA_NBD_O66634-like_rpt1"/>
    <property type="match status" value="1"/>
</dbReference>
<accession>A0A0F9HQ99</accession>
<feature type="region of interest" description="Disordered" evidence="5">
    <location>
        <begin position="921"/>
        <end position="942"/>
    </location>
</feature>
<evidence type="ECO:0000256" key="4">
    <source>
        <dbReference type="ARBA" id="ARBA00023014"/>
    </source>
</evidence>
<feature type="compositionally biased region" description="Polar residues" evidence="5">
    <location>
        <begin position="924"/>
        <end position="933"/>
    </location>
</feature>
<gene>
    <name evidence="8" type="ORF">LCGC14_1754430</name>
</gene>
<evidence type="ECO:0000256" key="5">
    <source>
        <dbReference type="SAM" id="MobiDB-lite"/>
    </source>
</evidence>
<evidence type="ECO:0000256" key="2">
    <source>
        <dbReference type="ARBA" id="ARBA00022723"/>
    </source>
</evidence>
<dbReference type="InterPro" id="IPR008275">
    <property type="entry name" value="CoA_E_activase_dom"/>
</dbReference>
<dbReference type="CDD" id="cd24035">
    <property type="entry name" value="ASKHA_NBD_O66634-like_rpt2"/>
    <property type="match status" value="1"/>
</dbReference>
<evidence type="ECO:0000259" key="6">
    <source>
        <dbReference type="Pfam" id="PF01869"/>
    </source>
</evidence>
<dbReference type="SUPFAM" id="SSF53067">
    <property type="entry name" value="Actin-like ATPase domain"/>
    <property type="match status" value="2"/>
</dbReference>
<reference evidence="8" key="1">
    <citation type="journal article" date="2015" name="Nature">
        <title>Complex archaea that bridge the gap between prokaryotes and eukaryotes.</title>
        <authorList>
            <person name="Spang A."/>
            <person name="Saw J.H."/>
            <person name="Jorgensen S.L."/>
            <person name="Zaremba-Niedzwiedzka K."/>
            <person name="Martijn J."/>
            <person name="Lind A.E."/>
            <person name="van Eijk R."/>
            <person name="Schleper C."/>
            <person name="Guy L."/>
            <person name="Ettema T.J."/>
        </authorList>
    </citation>
    <scope>NUCLEOTIDE SEQUENCE</scope>
</reference>
<dbReference type="GO" id="GO:0046872">
    <property type="term" value="F:metal ion binding"/>
    <property type="evidence" value="ECO:0007669"/>
    <property type="project" value="UniProtKB-KW"/>
</dbReference>
<proteinExistence type="predicted"/>
<feature type="domain" description="DUF2229" evidence="7">
    <location>
        <begin position="704"/>
        <end position="899"/>
    </location>
</feature>
<dbReference type="GO" id="GO:0051536">
    <property type="term" value="F:iron-sulfur cluster binding"/>
    <property type="evidence" value="ECO:0007669"/>
    <property type="project" value="UniProtKB-KW"/>
</dbReference>
<evidence type="ECO:0000256" key="3">
    <source>
        <dbReference type="ARBA" id="ARBA00023004"/>
    </source>
</evidence>
<name>A0A0F9HQ99_9ZZZZ</name>
<dbReference type="NCBIfam" id="TIGR00241">
    <property type="entry name" value="CoA_E_activ"/>
    <property type="match status" value="1"/>
</dbReference>
<keyword evidence="2" id="KW-0479">Metal-binding</keyword>
<dbReference type="Gene3D" id="3.30.420.40">
    <property type="match status" value="4"/>
</dbReference>
<sequence length="942" mass="101503">PGWRVINIGLDIGSVSLKMAALGHAGDADVLEEVVTRAASFRALPPALAERAEGPVVLSHYRRIQGSPIEAAFDLLGEFYETVPEATVEGLRVTGVAGRPIANTLGISFENEFKAIARGTAGFYPHVRTVFEIGGGSSKYVRLDPEEGSPRLGITDYSSNGDCAAGTGSFLDQQASRLRYSVEEIGTVASAARSAATIAGRCSVFAKSDMVHAQQKGHAPDEILKGLCVAVARNFKSSIVKGKRAVPPVAFVGGVAQNEAVRDALGEVFQLTPEQLFVPELHCWLGALGAAVLEQQDERKRSFRSIHQLGQHVVEAKPAGTDPLTLENVVLLRDRARPVAGPEDGERVRAFLGIDVGSVSTNLALLDDQGRVLHEIYLQTVGRPIEVVHRGLREIEHLWEDRIEIAGVGTTGSGRELIGELVSADTVNDEITAHKTGAMHVSTTMVGEPVDTVFEIGGQDSKFIAIEDGVVVDFAMNEACAAGTGSFLEEQAEKLGIDIKGEFARLALASQAPTRLGERCTVFMERNVTGCLQKGSEKRDLVAGLAYSIALNYLNRVVGGRRIGNVIYFQGGTAYNDAVAAAFSQLLGKRIIVPAHNGVIGAIGVALIARERAGATGQPSKFRGYDLSRTSFRTREFVCKACSNYCDIKEIIVAGEKTYWGDKCSDKFRKRARAERQPVIDDLVALRERALHDHHSELCGKGPTVGIPQAMFYYDRFPFWSRYLDELGFTVVPSGLTDRGIAARGVELSVAEPCFPVQVAHGHVEKLLDAGVDYVLLPNAMDSEAPPSSVGSHFCPWNQTLPFVLRAAPQLAERAESFLMPTLHFRLGPRHVEKQLAGYFARLGVTRRRSDAAVAAAYAAQANFQRHLIEAGRAALKTLERTGDPAILLVGRPYNLYDRNGRQTGMEVTPETVTSSAALEGNAGSKTGVQPRSSAVHVGRSV</sequence>
<dbReference type="InterPro" id="IPR051805">
    <property type="entry name" value="Dehydratase_Activator_Redct"/>
</dbReference>
<organism evidence="8">
    <name type="scientific">marine sediment metagenome</name>
    <dbReference type="NCBI Taxonomy" id="412755"/>
    <lineage>
        <taxon>unclassified sequences</taxon>
        <taxon>metagenomes</taxon>
        <taxon>ecological metagenomes</taxon>
    </lineage>
</organism>
<feature type="non-terminal residue" evidence="8">
    <location>
        <position position="942"/>
    </location>
</feature>
<dbReference type="InterPro" id="IPR018709">
    <property type="entry name" value="CoA_activase_DUF2229"/>
</dbReference>
<dbReference type="EMBL" id="LAZR01016233">
    <property type="protein sequence ID" value="KKM05407.1"/>
    <property type="molecule type" value="Genomic_DNA"/>
</dbReference>
<evidence type="ECO:0008006" key="9">
    <source>
        <dbReference type="Google" id="ProtNLM"/>
    </source>
</evidence>